<feature type="transmembrane region" description="Helical" evidence="1">
    <location>
        <begin position="80"/>
        <end position="104"/>
    </location>
</feature>
<comment type="caution">
    <text evidence="2">The sequence shown here is derived from an EMBL/GenBank/DDBJ whole genome shotgun (WGS) entry which is preliminary data.</text>
</comment>
<sequence>MVNENEYTFLNFQTEFIPGSDTEQYDQTEQWILLGIAIFSFTILAILLWMASMIFKDLATNFEPFSEIEIIRLRRISQLLLIYSLVPQILYSILHTIIIPGYYFSFGL</sequence>
<dbReference type="EMBL" id="ADXJ01000646">
    <property type="protein sequence ID" value="EFS00151.1"/>
    <property type="molecule type" value="Genomic_DNA"/>
</dbReference>
<keyword evidence="1" id="KW-0472">Membrane</keyword>
<dbReference type="AlphaFoldDB" id="E3ZQE7"/>
<feature type="non-terminal residue" evidence="2">
    <location>
        <position position="108"/>
    </location>
</feature>
<organism evidence="2">
    <name type="scientific">Listeria seeligeri FSL N1-067</name>
    <dbReference type="NCBI Taxonomy" id="702453"/>
    <lineage>
        <taxon>Bacteria</taxon>
        <taxon>Bacillati</taxon>
        <taxon>Bacillota</taxon>
        <taxon>Bacilli</taxon>
        <taxon>Bacillales</taxon>
        <taxon>Listeriaceae</taxon>
        <taxon>Listeria</taxon>
    </lineage>
</organism>
<evidence type="ECO:0000313" key="2">
    <source>
        <dbReference type="EMBL" id="EFS00151.1"/>
    </source>
</evidence>
<protein>
    <submittedName>
        <fullName evidence="2">Uncharacterized protein</fullName>
    </submittedName>
</protein>
<evidence type="ECO:0000256" key="1">
    <source>
        <dbReference type="SAM" id="Phobius"/>
    </source>
</evidence>
<dbReference type="Proteomes" id="UP000004302">
    <property type="component" value="Chromosome"/>
</dbReference>
<accession>E3ZQE7</accession>
<proteinExistence type="predicted"/>
<dbReference type="HOGENOM" id="CLU_2215461_0_0_9"/>
<keyword evidence="1" id="KW-0812">Transmembrane</keyword>
<gene>
    <name evidence="2" type="ORF">NT03LS_1690</name>
</gene>
<keyword evidence="1" id="KW-1133">Transmembrane helix</keyword>
<name>E3ZQE7_LISSE</name>
<reference evidence="2" key="1">
    <citation type="journal article" date="2010" name="Microbiol. Resour. Announc.">
        <title>Comparative genomics of the bacterial genus Listeria: Genome evolution is characterized by limited gene acquisition and limited gene loss.</title>
        <authorList>
            <person name="den Bakker H.C."/>
            <person name="Cummings C.A."/>
            <person name="Ferreira V."/>
            <person name="Vatta P."/>
            <person name="Orsi R.H."/>
            <person name="Degoricija L."/>
            <person name="Barker M."/>
            <person name="Petrauskene O."/>
            <person name="Furtado M.R."/>
            <person name="Wiedmann M."/>
        </authorList>
    </citation>
    <scope>NUCLEOTIDE SEQUENCE [LARGE SCALE GENOMIC DNA]</scope>
    <source>
        <strain evidence="2">FSL N1-067</strain>
    </source>
</reference>
<feature type="transmembrane region" description="Helical" evidence="1">
    <location>
        <begin position="31"/>
        <end position="51"/>
    </location>
</feature>